<keyword evidence="1" id="KW-0812">Transmembrane</keyword>
<dbReference type="Proteomes" id="UP000035642">
    <property type="component" value="Unassembled WGS sequence"/>
</dbReference>
<dbReference type="AlphaFoldDB" id="A0A0K0DRG1"/>
<keyword evidence="2" id="KW-1185">Reference proteome</keyword>
<feature type="transmembrane region" description="Helical" evidence="1">
    <location>
        <begin position="15"/>
        <end position="37"/>
    </location>
</feature>
<evidence type="ECO:0000256" key="1">
    <source>
        <dbReference type="SAM" id="Phobius"/>
    </source>
</evidence>
<protein>
    <submittedName>
        <fullName evidence="3">MFS domain-containing protein</fullName>
    </submittedName>
</protein>
<organism evidence="2 3">
    <name type="scientific">Angiostrongylus cantonensis</name>
    <name type="common">Rat lungworm</name>
    <dbReference type="NCBI Taxonomy" id="6313"/>
    <lineage>
        <taxon>Eukaryota</taxon>
        <taxon>Metazoa</taxon>
        <taxon>Ecdysozoa</taxon>
        <taxon>Nematoda</taxon>
        <taxon>Chromadorea</taxon>
        <taxon>Rhabditida</taxon>
        <taxon>Rhabditina</taxon>
        <taxon>Rhabditomorpha</taxon>
        <taxon>Strongyloidea</taxon>
        <taxon>Metastrongylidae</taxon>
        <taxon>Angiostrongylus</taxon>
    </lineage>
</organism>
<proteinExistence type="predicted"/>
<dbReference type="WBParaSite" id="ACAC_0001435001-mRNA-1">
    <property type="protein sequence ID" value="ACAC_0001435001-mRNA-1"/>
    <property type="gene ID" value="ACAC_0001435001"/>
</dbReference>
<sequence length="40" mass="4428">MGPTIGGFMVEKVGFAWTTTVIGAVHIMFVILLIELIKFF</sequence>
<accession>A0A0K0DRG1</accession>
<evidence type="ECO:0000313" key="3">
    <source>
        <dbReference type="WBParaSite" id="ACAC_0001435001-mRNA-1"/>
    </source>
</evidence>
<reference evidence="2" key="1">
    <citation type="submission" date="2012-09" db="EMBL/GenBank/DDBJ databases">
        <authorList>
            <person name="Martin A.A."/>
        </authorList>
    </citation>
    <scope>NUCLEOTIDE SEQUENCE</scope>
</reference>
<keyword evidence="1" id="KW-0472">Membrane</keyword>
<name>A0A0K0DRG1_ANGCA</name>
<keyword evidence="1" id="KW-1133">Transmembrane helix</keyword>
<evidence type="ECO:0000313" key="2">
    <source>
        <dbReference type="Proteomes" id="UP000035642"/>
    </source>
</evidence>
<reference evidence="3" key="2">
    <citation type="submission" date="2017-02" db="UniProtKB">
        <authorList>
            <consortium name="WormBaseParasite"/>
        </authorList>
    </citation>
    <scope>IDENTIFICATION</scope>
</reference>